<dbReference type="OrthoDB" id="2449200at2759"/>
<keyword evidence="4" id="KW-1185">Reference proteome</keyword>
<feature type="region of interest" description="Disordered" evidence="2">
    <location>
        <begin position="351"/>
        <end position="378"/>
    </location>
</feature>
<evidence type="ECO:0000313" key="3">
    <source>
        <dbReference type="EMBL" id="CAG8475358.1"/>
    </source>
</evidence>
<name>A0A9N8W6H4_9GLOM</name>
<feature type="compositionally biased region" description="Basic and acidic residues" evidence="2">
    <location>
        <begin position="31"/>
        <end position="103"/>
    </location>
</feature>
<accession>A0A9N8W6H4</accession>
<gene>
    <name evidence="3" type="ORF">POCULU_LOCUS1258</name>
</gene>
<proteinExistence type="predicted"/>
<evidence type="ECO:0000256" key="2">
    <source>
        <dbReference type="SAM" id="MobiDB-lite"/>
    </source>
</evidence>
<evidence type="ECO:0000256" key="1">
    <source>
        <dbReference type="SAM" id="Coils"/>
    </source>
</evidence>
<feature type="coiled-coil region" evidence="1">
    <location>
        <begin position="201"/>
        <end position="232"/>
    </location>
</feature>
<dbReference type="AlphaFoldDB" id="A0A9N8W6H4"/>
<evidence type="ECO:0000313" key="4">
    <source>
        <dbReference type="Proteomes" id="UP000789572"/>
    </source>
</evidence>
<reference evidence="3" key="1">
    <citation type="submission" date="2021-06" db="EMBL/GenBank/DDBJ databases">
        <authorList>
            <person name="Kallberg Y."/>
            <person name="Tangrot J."/>
            <person name="Rosling A."/>
        </authorList>
    </citation>
    <scope>NUCLEOTIDE SEQUENCE</scope>
    <source>
        <strain evidence="3">IA702</strain>
    </source>
</reference>
<dbReference type="EMBL" id="CAJVPJ010000089">
    <property type="protein sequence ID" value="CAG8475358.1"/>
    <property type="molecule type" value="Genomic_DNA"/>
</dbReference>
<feature type="region of interest" description="Disordered" evidence="2">
    <location>
        <begin position="31"/>
        <end position="107"/>
    </location>
</feature>
<organism evidence="3 4">
    <name type="scientific">Paraglomus occultum</name>
    <dbReference type="NCBI Taxonomy" id="144539"/>
    <lineage>
        <taxon>Eukaryota</taxon>
        <taxon>Fungi</taxon>
        <taxon>Fungi incertae sedis</taxon>
        <taxon>Mucoromycota</taxon>
        <taxon>Glomeromycotina</taxon>
        <taxon>Glomeromycetes</taxon>
        <taxon>Paraglomerales</taxon>
        <taxon>Paraglomeraceae</taxon>
        <taxon>Paraglomus</taxon>
    </lineage>
</organism>
<sequence>MSHRNKQELEIKEKQHFGYLEGLANTWQKYSEAKKERLKKEEEQRIKQEKQQTQEEETKKKNQEEEIQQKEQEFKNRVEEEGKRQESSPKINKETKDLKDKTSLDNNLQDAKTELQTIQSKATPYQHQIALIISRGETTKEKLEGLEKHELENCKKALEELKEIIHLFDSERHLLKEINNKLKVLNLEEEIKQLKSSKIKNPQQQEEIQKKIEEKEKELEEIRKRFKSEENKQFEISPQIFSKFSSLSNFDTKENVENLINPIKDNPEFLQEIQTKYQIEDLDTFITTKSPEEIIKIIKRFEFDNLSSSDKEDKIKKMKAYYQQLNELAKNGKLTEEQIDKYLYKEATKELESERNSITNQDEQKANDSKNNMNKKEKIEDLLKQVEQKKVLRSQYIEKEKKLTDEINKLLKDAEALVEELKKEKVG</sequence>
<protein>
    <submittedName>
        <fullName evidence="3">6985_t:CDS:1</fullName>
    </submittedName>
</protein>
<comment type="caution">
    <text evidence="3">The sequence shown here is derived from an EMBL/GenBank/DDBJ whole genome shotgun (WGS) entry which is preliminary data.</text>
</comment>
<dbReference type="Proteomes" id="UP000789572">
    <property type="component" value="Unassembled WGS sequence"/>
</dbReference>
<keyword evidence="1" id="KW-0175">Coiled coil</keyword>
<feature type="compositionally biased region" description="Basic and acidic residues" evidence="2">
    <location>
        <begin position="362"/>
        <end position="378"/>
    </location>
</feature>